<feature type="domain" description="UspA" evidence="1">
    <location>
        <begin position="14"/>
        <end position="160"/>
    </location>
</feature>
<comment type="caution">
    <text evidence="2">The sequence shown here is derived from an EMBL/GenBank/DDBJ whole genome shotgun (WGS) entry which is preliminary data.</text>
</comment>
<dbReference type="SUPFAM" id="SSF52402">
    <property type="entry name" value="Adenine nucleotide alpha hydrolases-like"/>
    <property type="match status" value="1"/>
</dbReference>
<evidence type="ECO:0000313" key="2">
    <source>
        <dbReference type="EMBL" id="KXO08421.1"/>
    </source>
</evidence>
<dbReference type="PATRIC" id="fig|1306954.6.peg.1069"/>
<dbReference type="Gene3D" id="3.40.50.12370">
    <property type="match status" value="1"/>
</dbReference>
<dbReference type="InterPro" id="IPR006016">
    <property type="entry name" value="UspA"/>
</dbReference>
<evidence type="ECO:0000259" key="1">
    <source>
        <dbReference type="Pfam" id="PF00582"/>
    </source>
</evidence>
<name>A0A137S7L3_9GAMM</name>
<evidence type="ECO:0000313" key="3">
    <source>
        <dbReference type="Proteomes" id="UP000070282"/>
    </source>
</evidence>
<protein>
    <recommendedName>
        <fullName evidence="1">UspA domain-containing protein</fullName>
    </recommendedName>
</protein>
<reference evidence="3" key="1">
    <citation type="submission" date="2015-12" db="EMBL/GenBank/DDBJ databases">
        <authorList>
            <person name="Lima A."/>
            <person name="Farahani Zayas N."/>
            <person name="Castro Da Silva M.A."/>
            <person name="Cabral A."/>
            <person name="Pessatti M.L."/>
        </authorList>
    </citation>
    <scope>NUCLEOTIDE SEQUENCE [LARGE SCALE GENOMIC DNA]</scope>
    <source>
        <strain evidence="3">LAMA 842</strain>
    </source>
</reference>
<dbReference type="Proteomes" id="UP000070282">
    <property type="component" value="Unassembled WGS sequence"/>
</dbReference>
<keyword evidence="3" id="KW-1185">Reference proteome</keyword>
<sequence length="285" mass="30850">MTAEQQLPVEPVGRVLILLDGSRLSLAALEAAADIAHARKAEVLGVFVEEVNLLRSAGYGFTREVGRNSGVARPMDLAAIEARMRSLAEQARRSLERAMAQRGLAQALTLCRGRVADEVLNLARPGDLLVLGRVGWSGSPGSRLGSTARVLVSQALGDVLLWADPPMRSRNRIVVLLNHDQGANHRAVRVGAELARRNRQPLTILVRTETGRDERIAEDLLAYMESEGITARVSFLPMASAGAVARVIREEGASQLVLSRQCSLFREQGADTLLIEMNLPVTVTP</sequence>
<proteinExistence type="predicted"/>
<dbReference type="AlphaFoldDB" id="A0A137S7L3"/>
<accession>A0A137S7L3</accession>
<organism evidence="2 3">
    <name type="scientific">Marinobacter excellens LAMA 842</name>
    <dbReference type="NCBI Taxonomy" id="1306954"/>
    <lineage>
        <taxon>Bacteria</taxon>
        <taxon>Pseudomonadati</taxon>
        <taxon>Pseudomonadota</taxon>
        <taxon>Gammaproteobacteria</taxon>
        <taxon>Pseudomonadales</taxon>
        <taxon>Marinobacteraceae</taxon>
        <taxon>Marinobacter</taxon>
    </lineage>
</organism>
<dbReference type="EMBL" id="LOCO01000016">
    <property type="protein sequence ID" value="KXO08421.1"/>
    <property type="molecule type" value="Genomic_DNA"/>
</dbReference>
<gene>
    <name evidence="2" type="ORF">J122_2785</name>
</gene>
<dbReference type="Pfam" id="PF00582">
    <property type="entry name" value="Usp"/>
    <property type="match status" value="1"/>
</dbReference>
<dbReference type="RefSeq" id="WP_061332732.1">
    <property type="nucleotide sequence ID" value="NZ_LOCO01000016.1"/>
</dbReference>